<feature type="compositionally biased region" description="Acidic residues" evidence="3">
    <location>
        <begin position="139"/>
        <end position="163"/>
    </location>
</feature>
<proteinExistence type="inferred from homology"/>
<name>A0A1R1PZB9_ZANCU</name>
<evidence type="ECO:0000313" key="4">
    <source>
        <dbReference type="EMBL" id="OMH86285.1"/>
    </source>
</evidence>
<dbReference type="InterPro" id="IPR019398">
    <property type="entry name" value="Pre-rRNA_process_TSR2"/>
</dbReference>
<gene>
    <name evidence="4" type="ORF">AX774_g177</name>
</gene>
<comment type="caution">
    <text evidence="4">The sequence shown here is derived from an EMBL/GenBank/DDBJ whole genome shotgun (WGS) entry which is preliminary data.</text>
</comment>
<dbReference type="AlphaFoldDB" id="A0A1R1PZB9"/>
<evidence type="ECO:0000313" key="5">
    <source>
        <dbReference type="Proteomes" id="UP000188320"/>
    </source>
</evidence>
<accession>A0A1R1PZB9</accession>
<dbReference type="Pfam" id="PF10273">
    <property type="entry name" value="WGG"/>
    <property type="match status" value="1"/>
</dbReference>
<evidence type="ECO:0000256" key="1">
    <source>
        <dbReference type="ARBA" id="ARBA00006524"/>
    </source>
</evidence>
<dbReference type="GO" id="GO:0006364">
    <property type="term" value="P:rRNA processing"/>
    <property type="evidence" value="ECO:0007669"/>
    <property type="project" value="UniProtKB-KW"/>
</dbReference>
<evidence type="ECO:0000256" key="2">
    <source>
        <dbReference type="ARBA" id="ARBA00022552"/>
    </source>
</evidence>
<dbReference type="EMBL" id="LSSK01000009">
    <property type="protein sequence ID" value="OMH86285.1"/>
    <property type="molecule type" value="Genomic_DNA"/>
</dbReference>
<keyword evidence="5" id="KW-1185">Reference proteome</keyword>
<sequence>MHPNKQAFVEGVDHVFTKWTALALAVKQEWGGPDSVAKRDWMVDAVVQEFDTKGTKIDQEYIEDLLLQIMEDEFECNIEDGSERDVSALILQIYKQCIRGDFTLVDKLRSEIDSSSTPGQAESNAVNMSKGQESTVQPENDEESEGEDCEEGSNDDAESMDQD</sequence>
<reference evidence="5" key="1">
    <citation type="submission" date="2017-01" db="EMBL/GenBank/DDBJ databases">
        <authorList>
            <person name="Wang Y."/>
            <person name="White M."/>
            <person name="Kvist S."/>
            <person name="Moncalvo J.-M."/>
        </authorList>
    </citation>
    <scope>NUCLEOTIDE SEQUENCE [LARGE SCALE GENOMIC DNA]</scope>
    <source>
        <strain evidence="5">COL-18-3</strain>
    </source>
</reference>
<protein>
    <submittedName>
        <fullName evidence="4">Pre-rRNA-processing protein TSR2</fullName>
    </submittedName>
</protein>
<organism evidence="4 5">
    <name type="scientific">Zancudomyces culisetae</name>
    <name type="common">Gut fungus</name>
    <name type="synonym">Smittium culisetae</name>
    <dbReference type="NCBI Taxonomy" id="1213189"/>
    <lineage>
        <taxon>Eukaryota</taxon>
        <taxon>Fungi</taxon>
        <taxon>Fungi incertae sedis</taxon>
        <taxon>Zoopagomycota</taxon>
        <taxon>Kickxellomycotina</taxon>
        <taxon>Harpellomycetes</taxon>
        <taxon>Harpellales</taxon>
        <taxon>Legeriomycetaceae</taxon>
        <taxon>Zancudomyces</taxon>
    </lineage>
</organism>
<keyword evidence="2" id="KW-0698">rRNA processing</keyword>
<evidence type="ECO:0000256" key="3">
    <source>
        <dbReference type="SAM" id="MobiDB-lite"/>
    </source>
</evidence>
<dbReference type="OrthoDB" id="263560at2759"/>
<dbReference type="Proteomes" id="UP000188320">
    <property type="component" value="Unassembled WGS sequence"/>
</dbReference>
<feature type="compositionally biased region" description="Polar residues" evidence="3">
    <location>
        <begin position="113"/>
        <end position="138"/>
    </location>
</feature>
<feature type="region of interest" description="Disordered" evidence="3">
    <location>
        <begin position="113"/>
        <end position="163"/>
    </location>
</feature>
<comment type="similarity">
    <text evidence="1">Belongs to the TSR2 family.</text>
</comment>
<dbReference type="PANTHER" id="PTHR21250">
    <property type="entry name" value="PRE-RRNA-PROCESSING PROTEIN TSR2 HOMOLOG"/>
    <property type="match status" value="1"/>
</dbReference>